<name>A0A0D8Y0P2_DICVI</name>
<dbReference type="InterPro" id="IPR051710">
    <property type="entry name" value="Phosphatase_SH3-domain"/>
</dbReference>
<feature type="non-terminal residue" evidence="2">
    <location>
        <position position="1"/>
    </location>
</feature>
<dbReference type="PANTHER" id="PTHR16469">
    <property type="entry name" value="UBIQUITIN-ASSOCIATED AND SH3 DOMAIN-CONTAINING BA-RELATED"/>
    <property type="match status" value="1"/>
</dbReference>
<sequence>TSKSITPLKQRKKSPIVKKRKKSITQQKASKKKTLKSGKSSTSTNTKHSTTSSTGDEQKKKEKKQSRGLFSRNFRKKSKSKSQSQTSSKRAAASGTGSVKNKSAPPTPKSTDSIFKNKGIKKIKKQKKTKVKSKSKTATPTVSSAATSKNTSSQQTTPSKQLEQTKPSEQKKPKAIIEEKKSPPKILPTQPSVQKEPRKETITLAQPNDDNAKRIDLIKPVMLPEKLGTDPKKEQKSKNTTNVFASKPDEVETNMVCCSNWSLSAASRISPNRIIIIMRSAERVDRVFGKDWILTEAPHGILTPTDLNIPSNFTTTQLLNTGVLLDNSPITIIVVYLFVSVNYGTLCYLLDTFETLRCELDYTVLVARAIVNRGLTPKFVVCSPALRSIQTGDELAKFLHAKLVIEPGLVEPLSWYRNPSKDTLDFRIDELSKYYMINNEDYSQIISMESITRLYATESETQGLSRIDFVLRSLAGEQRKNPLVVVGHAVTLAAAVALASQITSLEWQMGEQVSDENTVDQVDLGLRFPPGSVIAITQANKGPPFRYELTPNIVPPLSYGEIYTSQPVLQT</sequence>
<evidence type="ECO:0000256" key="1">
    <source>
        <dbReference type="SAM" id="MobiDB-lite"/>
    </source>
</evidence>
<feature type="compositionally biased region" description="Low complexity" evidence="1">
    <location>
        <begin position="81"/>
        <end position="94"/>
    </location>
</feature>
<evidence type="ECO:0000313" key="3">
    <source>
        <dbReference type="Proteomes" id="UP000053766"/>
    </source>
</evidence>
<reference evidence="2 3" key="1">
    <citation type="submission" date="2013-11" db="EMBL/GenBank/DDBJ databases">
        <title>Draft genome of the bovine lungworm Dictyocaulus viviparus.</title>
        <authorList>
            <person name="Mitreva M."/>
        </authorList>
    </citation>
    <scope>NUCLEOTIDE SEQUENCE [LARGE SCALE GENOMIC DNA]</scope>
    <source>
        <strain evidence="2 3">HannoverDv2000</strain>
    </source>
</reference>
<feature type="region of interest" description="Disordered" evidence="1">
    <location>
        <begin position="1"/>
        <end position="200"/>
    </location>
</feature>
<dbReference type="InterPro" id="IPR029033">
    <property type="entry name" value="His_PPase_superfam"/>
</dbReference>
<dbReference type="Proteomes" id="UP000053766">
    <property type="component" value="Unassembled WGS sequence"/>
</dbReference>
<dbReference type="AlphaFoldDB" id="A0A0D8Y0P2"/>
<evidence type="ECO:0008006" key="4">
    <source>
        <dbReference type="Google" id="ProtNLM"/>
    </source>
</evidence>
<feature type="compositionally biased region" description="Low complexity" evidence="1">
    <location>
        <begin position="136"/>
        <end position="149"/>
    </location>
</feature>
<feature type="compositionally biased region" description="Basic and acidic residues" evidence="1">
    <location>
        <begin position="166"/>
        <end position="182"/>
    </location>
</feature>
<organism evidence="2 3">
    <name type="scientific">Dictyocaulus viviparus</name>
    <name type="common">Bovine lungworm</name>
    <dbReference type="NCBI Taxonomy" id="29172"/>
    <lineage>
        <taxon>Eukaryota</taxon>
        <taxon>Metazoa</taxon>
        <taxon>Ecdysozoa</taxon>
        <taxon>Nematoda</taxon>
        <taxon>Chromadorea</taxon>
        <taxon>Rhabditida</taxon>
        <taxon>Rhabditina</taxon>
        <taxon>Rhabditomorpha</taxon>
        <taxon>Strongyloidea</taxon>
        <taxon>Metastrongylidae</taxon>
        <taxon>Dictyocaulus</taxon>
    </lineage>
</organism>
<accession>A0A0D8Y0P2</accession>
<gene>
    <name evidence="2" type="ORF">DICVIV_04229</name>
</gene>
<dbReference type="EMBL" id="KN716228">
    <property type="protein sequence ID" value="KJH49619.1"/>
    <property type="molecule type" value="Genomic_DNA"/>
</dbReference>
<dbReference type="STRING" id="29172.A0A0D8Y0P2"/>
<dbReference type="PANTHER" id="PTHR16469:SF26">
    <property type="entry name" value="PHOSPHOGLYCERATE MUTASE FAMILY PROTEIN"/>
    <property type="match status" value="1"/>
</dbReference>
<dbReference type="OrthoDB" id="414418at2759"/>
<feature type="compositionally biased region" description="Polar residues" evidence="1">
    <location>
        <begin position="150"/>
        <end position="165"/>
    </location>
</feature>
<keyword evidence="3" id="KW-1185">Reference proteome</keyword>
<feature type="compositionally biased region" description="Low complexity" evidence="1">
    <location>
        <begin position="37"/>
        <end position="54"/>
    </location>
</feature>
<dbReference type="Pfam" id="PF00300">
    <property type="entry name" value="His_Phos_1"/>
    <property type="match status" value="1"/>
</dbReference>
<dbReference type="SUPFAM" id="SSF53254">
    <property type="entry name" value="Phosphoglycerate mutase-like"/>
    <property type="match status" value="1"/>
</dbReference>
<dbReference type="Gene3D" id="3.40.50.1240">
    <property type="entry name" value="Phosphoglycerate mutase-like"/>
    <property type="match status" value="1"/>
</dbReference>
<protein>
    <recommendedName>
        <fullName evidence="4">Phosphoglycerate mutase family protein</fullName>
    </recommendedName>
</protein>
<feature type="compositionally biased region" description="Basic residues" evidence="1">
    <location>
        <begin position="118"/>
        <end position="135"/>
    </location>
</feature>
<proteinExistence type="predicted"/>
<dbReference type="InterPro" id="IPR013078">
    <property type="entry name" value="His_Pase_superF_clade-1"/>
</dbReference>
<evidence type="ECO:0000313" key="2">
    <source>
        <dbReference type="EMBL" id="KJH49619.1"/>
    </source>
</evidence>
<feature type="compositionally biased region" description="Basic residues" evidence="1">
    <location>
        <begin position="9"/>
        <end position="36"/>
    </location>
</feature>
<dbReference type="GO" id="GO:0016791">
    <property type="term" value="F:phosphatase activity"/>
    <property type="evidence" value="ECO:0007669"/>
    <property type="project" value="UniProtKB-ARBA"/>
</dbReference>
<reference evidence="3" key="2">
    <citation type="journal article" date="2016" name="Sci. Rep.">
        <title>Dictyocaulus viviparus genome, variome and transcriptome elucidate lungworm biology and support future intervention.</title>
        <authorList>
            <person name="McNulty S.N."/>
            <person name="Strube C."/>
            <person name="Rosa B.A."/>
            <person name="Martin J.C."/>
            <person name="Tyagi R."/>
            <person name="Choi Y.J."/>
            <person name="Wang Q."/>
            <person name="Hallsworth Pepin K."/>
            <person name="Zhang X."/>
            <person name="Ozersky P."/>
            <person name="Wilson R.K."/>
            <person name="Sternberg P.W."/>
            <person name="Gasser R.B."/>
            <person name="Mitreva M."/>
        </authorList>
    </citation>
    <scope>NUCLEOTIDE SEQUENCE [LARGE SCALE GENOMIC DNA]</scope>
    <source>
        <strain evidence="3">HannoverDv2000</strain>
    </source>
</reference>